<comment type="similarity">
    <text evidence="1 5">Belongs to the CoaE family.</text>
</comment>
<dbReference type="HAMAP" id="MF_00376">
    <property type="entry name" value="Dephospho_CoA_kinase"/>
    <property type="match status" value="1"/>
</dbReference>
<feature type="binding site" evidence="5">
    <location>
        <begin position="12"/>
        <end position="17"/>
    </location>
    <ligand>
        <name>ATP</name>
        <dbReference type="ChEBI" id="CHEBI:30616"/>
    </ligand>
</feature>
<comment type="catalytic activity">
    <reaction evidence="5">
        <text>3'-dephospho-CoA + ATP = ADP + CoA + H(+)</text>
        <dbReference type="Rhea" id="RHEA:18245"/>
        <dbReference type="ChEBI" id="CHEBI:15378"/>
        <dbReference type="ChEBI" id="CHEBI:30616"/>
        <dbReference type="ChEBI" id="CHEBI:57287"/>
        <dbReference type="ChEBI" id="CHEBI:57328"/>
        <dbReference type="ChEBI" id="CHEBI:456216"/>
        <dbReference type="EC" id="2.7.1.24"/>
    </reaction>
</comment>
<keyword evidence="5 7" id="KW-0808">Transferase</keyword>
<dbReference type="InterPro" id="IPR001977">
    <property type="entry name" value="Depp_CoAkinase"/>
</dbReference>
<evidence type="ECO:0000313" key="7">
    <source>
        <dbReference type="EMBL" id="NID16771.1"/>
    </source>
</evidence>
<dbReference type="EC" id="2.7.1.24" evidence="5 6"/>
<dbReference type="EMBL" id="JAAQTL010000002">
    <property type="protein sequence ID" value="NID16771.1"/>
    <property type="molecule type" value="Genomic_DNA"/>
</dbReference>
<dbReference type="PROSITE" id="PS51219">
    <property type="entry name" value="DPCK"/>
    <property type="match status" value="1"/>
</dbReference>
<name>A0A7X5TQP3_9GAMM</name>
<dbReference type="Proteomes" id="UP000518878">
    <property type="component" value="Unassembled WGS sequence"/>
</dbReference>
<dbReference type="GO" id="GO:0005524">
    <property type="term" value="F:ATP binding"/>
    <property type="evidence" value="ECO:0007669"/>
    <property type="project" value="UniProtKB-UniRule"/>
</dbReference>
<keyword evidence="5 7" id="KW-0418">Kinase</keyword>
<comment type="pathway">
    <text evidence="5">Cofactor biosynthesis; coenzyme A biosynthesis; CoA from (R)-pantothenate: step 5/5.</text>
</comment>
<dbReference type="GO" id="GO:0005737">
    <property type="term" value="C:cytoplasm"/>
    <property type="evidence" value="ECO:0007669"/>
    <property type="project" value="UniProtKB-SubCell"/>
</dbReference>
<dbReference type="GO" id="GO:0004140">
    <property type="term" value="F:dephospho-CoA kinase activity"/>
    <property type="evidence" value="ECO:0007669"/>
    <property type="project" value="UniProtKB-UniRule"/>
</dbReference>
<protein>
    <recommendedName>
        <fullName evidence="5 6">Dephospho-CoA kinase</fullName>
        <ecNumber evidence="5 6">2.7.1.24</ecNumber>
    </recommendedName>
    <alternativeName>
        <fullName evidence="5">Dephosphocoenzyme A kinase</fullName>
    </alternativeName>
</protein>
<keyword evidence="3 5" id="KW-0067">ATP-binding</keyword>
<dbReference type="UniPathway" id="UPA00241">
    <property type="reaction ID" value="UER00356"/>
</dbReference>
<evidence type="ECO:0000256" key="1">
    <source>
        <dbReference type="ARBA" id="ARBA00009018"/>
    </source>
</evidence>
<keyword evidence="5" id="KW-0963">Cytoplasm</keyword>
<comment type="caution">
    <text evidence="7">The sequence shown here is derived from an EMBL/GenBank/DDBJ whole genome shotgun (WGS) entry which is preliminary data.</text>
</comment>
<gene>
    <name evidence="5" type="primary">coaE</name>
    <name evidence="7" type="ORF">HBF32_14955</name>
</gene>
<dbReference type="InterPro" id="IPR027417">
    <property type="entry name" value="P-loop_NTPase"/>
</dbReference>
<evidence type="ECO:0000256" key="2">
    <source>
        <dbReference type="ARBA" id="ARBA00022741"/>
    </source>
</evidence>
<organism evidence="7 8">
    <name type="scientific">Luteibacter yeojuensis</name>
    <dbReference type="NCBI Taxonomy" id="345309"/>
    <lineage>
        <taxon>Bacteria</taxon>
        <taxon>Pseudomonadati</taxon>
        <taxon>Pseudomonadota</taxon>
        <taxon>Gammaproteobacteria</taxon>
        <taxon>Lysobacterales</taxon>
        <taxon>Rhodanobacteraceae</taxon>
        <taxon>Luteibacter</taxon>
    </lineage>
</organism>
<evidence type="ECO:0000256" key="3">
    <source>
        <dbReference type="ARBA" id="ARBA00022840"/>
    </source>
</evidence>
<dbReference type="CDD" id="cd02022">
    <property type="entry name" value="DPCK"/>
    <property type="match status" value="1"/>
</dbReference>
<reference evidence="7 8" key="1">
    <citation type="journal article" date="2006" name="Int. J. Syst. Evol. Microbiol.">
        <title>Dyella yeojuensis sp. nov., isolated from greenhouse soil in Korea.</title>
        <authorList>
            <person name="Kim B.Y."/>
            <person name="Weon H.Y."/>
            <person name="Lee K.H."/>
            <person name="Seok S.J."/>
            <person name="Kwon S.W."/>
            <person name="Go S.J."/>
            <person name="Stackebrandt E."/>
        </authorList>
    </citation>
    <scope>NUCLEOTIDE SEQUENCE [LARGE SCALE GENOMIC DNA]</scope>
    <source>
        <strain evidence="7 8">DSM 17673</strain>
    </source>
</reference>
<sequence>MSFVVALTGGIASGKSAVERRFEALGIRAYDADVAARAVVEPGSEALAEVARVFGTAVLDGEGRLDRAAMRQRVFEDPSARATLEGILHPRIRTWLRDAVAADRGPYCILSIPLLVENRAHYAWVDRVLVVDAPEAVRIERLTRRDGIDAVLAAKMVAAQASREERLAIADDVIVNDGDEAALDEAVAALDRRYRTLAGNRL</sequence>
<dbReference type="RefSeq" id="WP_166700592.1">
    <property type="nucleotide sequence ID" value="NZ_JAAQTL010000002.1"/>
</dbReference>
<evidence type="ECO:0000256" key="6">
    <source>
        <dbReference type="NCBIfam" id="TIGR00152"/>
    </source>
</evidence>
<comment type="function">
    <text evidence="5">Catalyzes the phosphorylation of the 3'-hydroxyl group of dephosphocoenzyme A to form coenzyme A.</text>
</comment>
<evidence type="ECO:0000313" key="8">
    <source>
        <dbReference type="Proteomes" id="UP000518878"/>
    </source>
</evidence>
<dbReference type="Gene3D" id="3.40.50.300">
    <property type="entry name" value="P-loop containing nucleotide triphosphate hydrolases"/>
    <property type="match status" value="1"/>
</dbReference>
<dbReference type="GO" id="GO:0015937">
    <property type="term" value="P:coenzyme A biosynthetic process"/>
    <property type="evidence" value="ECO:0007669"/>
    <property type="project" value="UniProtKB-UniRule"/>
</dbReference>
<dbReference type="Pfam" id="PF01121">
    <property type="entry name" value="CoaE"/>
    <property type="match status" value="1"/>
</dbReference>
<dbReference type="PANTHER" id="PTHR10695">
    <property type="entry name" value="DEPHOSPHO-COA KINASE-RELATED"/>
    <property type="match status" value="1"/>
</dbReference>
<dbReference type="PANTHER" id="PTHR10695:SF46">
    <property type="entry name" value="BIFUNCTIONAL COENZYME A SYNTHASE-RELATED"/>
    <property type="match status" value="1"/>
</dbReference>
<dbReference type="SUPFAM" id="SSF52540">
    <property type="entry name" value="P-loop containing nucleoside triphosphate hydrolases"/>
    <property type="match status" value="1"/>
</dbReference>
<evidence type="ECO:0000256" key="5">
    <source>
        <dbReference type="HAMAP-Rule" id="MF_00376"/>
    </source>
</evidence>
<proteinExistence type="inferred from homology"/>
<comment type="subcellular location">
    <subcellularLocation>
        <location evidence="5">Cytoplasm</location>
    </subcellularLocation>
</comment>
<dbReference type="NCBIfam" id="TIGR00152">
    <property type="entry name" value="dephospho-CoA kinase"/>
    <property type="match status" value="1"/>
</dbReference>
<keyword evidence="2 5" id="KW-0547">Nucleotide-binding</keyword>
<keyword evidence="8" id="KW-1185">Reference proteome</keyword>
<dbReference type="AlphaFoldDB" id="A0A7X5TQP3"/>
<evidence type="ECO:0000256" key="4">
    <source>
        <dbReference type="ARBA" id="ARBA00022993"/>
    </source>
</evidence>
<accession>A0A7X5TQP3</accession>
<keyword evidence="4 5" id="KW-0173">Coenzyme A biosynthesis</keyword>